<gene>
    <name evidence="1" type="ORF">S01H4_67195</name>
</gene>
<organism evidence="1">
    <name type="scientific">marine sediment metagenome</name>
    <dbReference type="NCBI Taxonomy" id="412755"/>
    <lineage>
        <taxon>unclassified sequences</taxon>
        <taxon>metagenomes</taxon>
        <taxon>ecological metagenomes</taxon>
    </lineage>
</organism>
<dbReference type="AlphaFoldDB" id="X1DK87"/>
<feature type="non-terminal residue" evidence="1">
    <location>
        <position position="41"/>
    </location>
</feature>
<proteinExistence type="predicted"/>
<feature type="non-terminal residue" evidence="1">
    <location>
        <position position="1"/>
    </location>
</feature>
<reference evidence="1" key="1">
    <citation type="journal article" date="2014" name="Front. Microbiol.">
        <title>High frequency of phylogenetically diverse reductive dehalogenase-homologous genes in deep subseafloor sedimentary metagenomes.</title>
        <authorList>
            <person name="Kawai M."/>
            <person name="Futagami T."/>
            <person name="Toyoda A."/>
            <person name="Takaki Y."/>
            <person name="Nishi S."/>
            <person name="Hori S."/>
            <person name="Arai W."/>
            <person name="Tsubouchi T."/>
            <person name="Morono Y."/>
            <person name="Uchiyama I."/>
            <person name="Ito T."/>
            <person name="Fujiyama A."/>
            <person name="Inagaki F."/>
            <person name="Takami H."/>
        </authorList>
    </citation>
    <scope>NUCLEOTIDE SEQUENCE</scope>
    <source>
        <strain evidence="1">Expedition CK06-06</strain>
    </source>
</reference>
<accession>X1DK87</accession>
<evidence type="ECO:0000313" key="1">
    <source>
        <dbReference type="EMBL" id="GAH20597.1"/>
    </source>
</evidence>
<dbReference type="EMBL" id="BART01042109">
    <property type="protein sequence ID" value="GAH20597.1"/>
    <property type="molecule type" value="Genomic_DNA"/>
</dbReference>
<comment type="caution">
    <text evidence="1">The sequence shown here is derived from an EMBL/GenBank/DDBJ whole genome shotgun (WGS) entry which is preliminary data.</text>
</comment>
<sequence>EVKRTMKKKHLALVSLYVIENNGPRFIAALLRNHGFPVTEI</sequence>
<name>X1DK87_9ZZZZ</name>
<protein>
    <submittedName>
        <fullName evidence="1">Uncharacterized protein</fullName>
    </submittedName>
</protein>